<evidence type="ECO:0000313" key="6">
    <source>
        <dbReference type="EMBL" id="VFU12389.1"/>
    </source>
</evidence>
<dbReference type="SUPFAM" id="SSF46785">
    <property type="entry name" value="Winged helix' DNA-binding domain"/>
    <property type="match status" value="1"/>
</dbReference>
<gene>
    <name evidence="6" type="primary">anr</name>
    <name evidence="6" type="ORF">SCFA_1350002</name>
</gene>
<sequence>MDALSVLLHIPLFAGLPAEQMETLAQCAREKNIRAGQMIFADAQESRGLHLVVWGRVKIFKSTPEGREQTVFVFGPGEPFCLTALTDQVSPAGAMALEDTRILLFPAEVLESVARKEPSLLFNMVLALSRRLKESIDLIESLSLKEIPQRLAAFLVNSLDQEGGDDRIDLRFSHRELAKIIGATPETLSRVLKRMSEDGLLRLEGRSIIVLSRPGLNLIAQGGGPTNDDE</sequence>
<dbReference type="PANTHER" id="PTHR24567:SF74">
    <property type="entry name" value="HTH-TYPE TRANSCRIPTIONAL REGULATOR ARCR"/>
    <property type="match status" value="1"/>
</dbReference>
<dbReference type="InterPro" id="IPR000595">
    <property type="entry name" value="cNMP-bd_dom"/>
</dbReference>
<dbReference type="Pfam" id="PF13545">
    <property type="entry name" value="HTH_Crp_2"/>
    <property type="match status" value="1"/>
</dbReference>
<reference evidence="6" key="1">
    <citation type="submission" date="2019-03" db="EMBL/GenBank/DDBJ databases">
        <authorList>
            <person name="Hao L."/>
        </authorList>
    </citation>
    <scope>NUCLEOTIDE SEQUENCE</scope>
</reference>
<dbReference type="InterPro" id="IPR036388">
    <property type="entry name" value="WH-like_DNA-bd_sf"/>
</dbReference>
<dbReference type="AlphaFoldDB" id="A0A485LVS0"/>
<dbReference type="Pfam" id="PF00027">
    <property type="entry name" value="cNMP_binding"/>
    <property type="match status" value="1"/>
</dbReference>
<evidence type="ECO:0000256" key="3">
    <source>
        <dbReference type="ARBA" id="ARBA00023163"/>
    </source>
</evidence>
<name>A0A485LVS0_9ZZZZ</name>
<keyword evidence="2" id="KW-0238">DNA-binding</keyword>
<dbReference type="InterPro" id="IPR050397">
    <property type="entry name" value="Env_Response_Regulators"/>
</dbReference>
<dbReference type="Gene3D" id="1.10.10.10">
    <property type="entry name" value="Winged helix-like DNA-binding domain superfamily/Winged helix DNA-binding domain"/>
    <property type="match status" value="1"/>
</dbReference>
<dbReference type="SMART" id="SM00419">
    <property type="entry name" value="HTH_CRP"/>
    <property type="match status" value="1"/>
</dbReference>
<keyword evidence="3" id="KW-0804">Transcription</keyword>
<evidence type="ECO:0000259" key="4">
    <source>
        <dbReference type="PROSITE" id="PS50042"/>
    </source>
</evidence>
<keyword evidence="1" id="KW-0805">Transcription regulation</keyword>
<feature type="domain" description="HTH crp-type" evidence="5">
    <location>
        <begin position="145"/>
        <end position="214"/>
    </location>
</feature>
<evidence type="ECO:0000259" key="5">
    <source>
        <dbReference type="PROSITE" id="PS51063"/>
    </source>
</evidence>
<organism evidence="6">
    <name type="scientific">anaerobic digester metagenome</name>
    <dbReference type="NCBI Taxonomy" id="1263854"/>
    <lineage>
        <taxon>unclassified sequences</taxon>
        <taxon>metagenomes</taxon>
        <taxon>ecological metagenomes</taxon>
    </lineage>
</organism>
<dbReference type="SMART" id="SM00100">
    <property type="entry name" value="cNMP"/>
    <property type="match status" value="1"/>
</dbReference>
<dbReference type="GO" id="GO:0003677">
    <property type="term" value="F:DNA binding"/>
    <property type="evidence" value="ECO:0007669"/>
    <property type="project" value="UniProtKB-KW"/>
</dbReference>
<protein>
    <submittedName>
        <fullName evidence="6">Transcriptional activator protein Anr</fullName>
    </submittedName>
</protein>
<dbReference type="CDD" id="cd00092">
    <property type="entry name" value="HTH_CRP"/>
    <property type="match status" value="1"/>
</dbReference>
<dbReference type="InterPro" id="IPR014710">
    <property type="entry name" value="RmlC-like_jellyroll"/>
</dbReference>
<dbReference type="InterPro" id="IPR036390">
    <property type="entry name" value="WH_DNA-bd_sf"/>
</dbReference>
<dbReference type="InterPro" id="IPR012318">
    <property type="entry name" value="HTH_CRP"/>
</dbReference>
<dbReference type="SUPFAM" id="SSF51206">
    <property type="entry name" value="cAMP-binding domain-like"/>
    <property type="match status" value="1"/>
</dbReference>
<dbReference type="GO" id="GO:0005829">
    <property type="term" value="C:cytosol"/>
    <property type="evidence" value="ECO:0007669"/>
    <property type="project" value="TreeGrafter"/>
</dbReference>
<accession>A0A485LVS0</accession>
<dbReference type="InterPro" id="IPR018490">
    <property type="entry name" value="cNMP-bd_dom_sf"/>
</dbReference>
<feature type="domain" description="Cyclic nucleotide-binding" evidence="4">
    <location>
        <begin position="12"/>
        <end position="94"/>
    </location>
</feature>
<dbReference type="PROSITE" id="PS51063">
    <property type="entry name" value="HTH_CRP_2"/>
    <property type="match status" value="1"/>
</dbReference>
<dbReference type="PANTHER" id="PTHR24567">
    <property type="entry name" value="CRP FAMILY TRANSCRIPTIONAL REGULATORY PROTEIN"/>
    <property type="match status" value="1"/>
</dbReference>
<dbReference type="PRINTS" id="PR00034">
    <property type="entry name" value="HTHCRP"/>
</dbReference>
<evidence type="ECO:0000256" key="2">
    <source>
        <dbReference type="ARBA" id="ARBA00023125"/>
    </source>
</evidence>
<dbReference type="Gene3D" id="2.60.120.10">
    <property type="entry name" value="Jelly Rolls"/>
    <property type="match status" value="1"/>
</dbReference>
<dbReference type="EMBL" id="CAADRM010000041">
    <property type="protein sequence ID" value="VFU12389.1"/>
    <property type="molecule type" value="Genomic_DNA"/>
</dbReference>
<evidence type="ECO:0000256" key="1">
    <source>
        <dbReference type="ARBA" id="ARBA00023015"/>
    </source>
</evidence>
<dbReference type="PROSITE" id="PS50042">
    <property type="entry name" value="CNMP_BINDING_3"/>
    <property type="match status" value="1"/>
</dbReference>
<dbReference type="CDD" id="cd00038">
    <property type="entry name" value="CAP_ED"/>
    <property type="match status" value="1"/>
</dbReference>
<proteinExistence type="predicted"/>
<dbReference type="GO" id="GO:0003700">
    <property type="term" value="F:DNA-binding transcription factor activity"/>
    <property type="evidence" value="ECO:0007669"/>
    <property type="project" value="TreeGrafter"/>
</dbReference>